<accession>A0A6P4EJZ8</accession>
<sequence length="261" mass="29485">MELNSDDSHPEDELLGTDLNTVLKASAKSLAPAVSDEALNTLNELREANLLCDAQISVGEQAFNVHRAIMCSCSSYFRAQFTGFYAASCGCRTGAAAVEENRVIYIPGISACIMNCVIQFAYLRKTNICEDNVHELLICADYVGMVGLVKQCTNYLSRTLTPENCVSIMGFARFRFLEDLYLKSRNYMLRYFTEVAARNTDIMDMNVKDFYGIISDDELNTREEDHVWKLCVKWIDRNPESRKQHVAHLMNGVRLGLMTPK</sequence>
<dbReference type="SMART" id="SM00875">
    <property type="entry name" value="BACK"/>
    <property type="match status" value="1"/>
</dbReference>
<dbReference type="PANTHER" id="PTHR45632">
    <property type="entry name" value="LD33804P"/>
    <property type="match status" value="1"/>
</dbReference>
<dbReference type="PANTHER" id="PTHR45632:SF3">
    <property type="entry name" value="KELCH-LIKE PROTEIN 32"/>
    <property type="match status" value="1"/>
</dbReference>
<dbReference type="InterPro" id="IPR011705">
    <property type="entry name" value="BACK"/>
</dbReference>
<feature type="domain" description="BTB" evidence="3">
    <location>
        <begin position="52"/>
        <end position="130"/>
    </location>
</feature>
<dbReference type="CDD" id="cd18450">
    <property type="entry name" value="BACK_KLHL10"/>
    <property type="match status" value="1"/>
</dbReference>
<dbReference type="AlphaFoldDB" id="A0A6P4EJZ8"/>
<dbReference type="Gene3D" id="1.25.40.420">
    <property type="match status" value="1"/>
</dbReference>
<evidence type="ECO:0000259" key="3">
    <source>
        <dbReference type="PROSITE" id="PS50097"/>
    </source>
</evidence>
<dbReference type="SUPFAM" id="SSF54695">
    <property type="entry name" value="POZ domain"/>
    <property type="match status" value="1"/>
</dbReference>
<reference evidence="4" key="1">
    <citation type="submission" date="2025-08" db="UniProtKB">
        <authorList>
            <consortium name="RefSeq"/>
        </authorList>
    </citation>
    <scope>IDENTIFICATION</scope>
</reference>
<proteinExistence type="predicted"/>
<dbReference type="InterPro" id="IPR000210">
    <property type="entry name" value="BTB/POZ_dom"/>
</dbReference>
<protein>
    <submittedName>
        <fullName evidence="4">Kelch-like protein 10</fullName>
    </submittedName>
</protein>
<dbReference type="Pfam" id="PF07707">
    <property type="entry name" value="BACK"/>
    <property type="match status" value="1"/>
</dbReference>
<keyword evidence="2" id="KW-0677">Repeat</keyword>
<dbReference type="SMART" id="SM00225">
    <property type="entry name" value="BTB"/>
    <property type="match status" value="1"/>
</dbReference>
<gene>
    <name evidence="4" type="primary">LOC108041784</name>
</gene>
<keyword evidence="1" id="KW-0880">Kelch repeat</keyword>
<dbReference type="Gene3D" id="3.30.710.10">
    <property type="entry name" value="Potassium Channel Kv1.1, Chain A"/>
    <property type="match status" value="1"/>
</dbReference>
<feature type="non-terminal residue" evidence="4">
    <location>
        <position position="261"/>
    </location>
</feature>
<organism evidence="4">
    <name type="scientific">Drosophila rhopaloa</name>
    <name type="common">Fruit fly</name>
    <dbReference type="NCBI Taxonomy" id="1041015"/>
    <lineage>
        <taxon>Eukaryota</taxon>
        <taxon>Metazoa</taxon>
        <taxon>Ecdysozoa</taxon>
        <taxon>Arthropoda</taxon>
        <taxon>Hexapoda</taxon>
        <taxon>Insecta</taxon>
        <taxon>Pterygota</taxon>
        <taxon>Neoptera</taxon>
        <taxon>Endopterygota</taxon>
        <taxon>Diptera</taxon>
        <taxon>Brachycera</taxon>
        <taxon>Muscomorpha</taxon>
        <taxon>Ephydroidea</taxon>
        <taxon>Drosophilidae</taxon>
        <taxon>Drosophila</taxon>
        <taxon>Sophophora</taxon>
    </lineage>
</organism>
<dbReference type="RefSeq" id="XP_016975298.1">
    <property type="nucleotide sequence ID" value="XM_017119809.1"/>
</dbReference>
<dbReference type="Pfam" id="PF00651">
    <property type="entry name" value="BTB"/>
    <property type="match status" value="1"/>
</dbReference>
<dbReference type="InterPro" id="IPR011333">
    <property type="entry name" value="SKP1/BTB/POZ_sf"/>
</dbReference>
<name>A0A6P4EJZ8_DRORH</name>
<evidence type="ECO:0000256" key="2">
    <source>
        <dbReference type="ARBA" id="ARBA00022737"/>
    </source>
</evidence>
<dbReference type="PROSITE" id="PS50097">
    <property type="entry name" value="BTB"/>
    <property type="match status" value="1"/>
</dbReference>
<evidence type="ECO:0000256" key="1">
    <source>
        <dbReference type="ARBA" id="ARBA00022441"/>
    </source>
</evidence>
<dbReference type="OrthoDB" id="45365at2759"/>
<evidence type="ECO:0000313" key="4">
    <source>
        <dbReference type="RefSeq" id="XP_016975298.1"/>
    </source>
</evidence>